<keyword evidence="2" id="KW-1185">Reference proteome</keyword>
<gene>
    <name evidence="1" type="ORF">CJ030_MR2G006071</name>
</gene>
<evidence type="ECO:0000313" key="2">
    <source>
        <dbReference type="Proteomes" id="UP000516437"/>
    </source>
</evidence>
<dbReference type="Proteomes" id="UP000516437">
    <property type="component" value="Chromosome 2"/>
</dbReference>
<sequence length="100" mass="11212">MSRPLSLTASASADLITDLLLQHLMHILANDSFKLDGRAEYKTFPSHVFFLLHIGLQGPDTTVGEEWITKHEEKVKQFANYEPAWSKVIASQPENPAAHI</sequence>
<reference evidence="1 2" key="1">
    <citation type="journal article" date="2019" name="Plant Biotechnol. J.">
        <title>The red bayberry genome and genetic basis of sex determination.</title>
        <authorList>
            <person name="Jia H.M."/>
            <person name="Jia H.J."/>
            <person name="Cai Q.L."/>
            <person name="Wang Y."/>
            <person name="Zhao H.B."/>
            <person name="Yang W.F."/>
            <person name="Wang G.Y."/>
            <person name="Li Y.H."/>
            <person name="Zhan D.L."/>
            <person name="Shen Y.T."/>
            <person name="Niu Q.F."/>
            <person name="Chang L."/>
            <person name="Qiu J."/>
            <person name="Zhao L."/>
            <person name="Xie H.B."/>
            <person name="Fu W.Y."/>
            <person name="Jin J."/>
            <person name="Li X.W."/>
            <person name="Jiao Y."/>
            <person name="Zhou C.C."/>
            <person name="Tu T."/>
            <person name="Chai C.Y."/>
            <person name="Gao J.L."/>
            <person name="Fan L.J."/>
            <person name="van de Weg E."/>
            <person name="Wang J.Y."/>
            <person name="Gao Z.S."/>
        </authorList>
    </citation>
    <scope>NUCLEOTIDE SEQUENCE [LARGE SCALE GENOMIC DNA]</scope>
    <source>
        <tissue evidence="1">Leaves</tissue>
    </source>
</reference>
<proteinExistence type="predicted"/>
<dbReference type="AlphaFoldDB" id="A0A6A1WFI6"/>
<dbReference type="OrthoDB" id="1922221at2759"/>
<dbReference type="EMBL" id="RXIC02000020">
    <property type="protein sequence ID" value="KAB1223994.1"/>
    <property type="molecule type" value="Genomic_DNA"/>
</dbReference>
<evidence type="ECO:0000313" key="1">
    <source>
        <dbReference type="EMBL" id="KAB1223994.1"/>
    </source>
</evidence>
<name>A0A6A1WFI6_9ROSI</name>
<comment type="caution">
    <text evidence="1">The sequence shown here is derived from an EMBL/GenBank/DDBJ whole genome shotgun (WGS) entry which is preliminary data.</text>
</comment>
<organism evidence="1 2">
    <name type="scientific">Morella rubra</name>
    <name type="common">Chinese bayberry</name>
    <dbReference type="NCBI Taxonomy" id="262757"/>
    <lineage>
        <taxon>Eukaryota</taxon>
        <taxon>Viridiplantae</taxon>
        <taxon>Streptophyta</taxon>
        <taxon>Embryophyta</taxon>
        <taxon>Tracheophyta</taxon>
        <taxon>Spermatophyta</taxon>
        <taxon>Magnoliopsida</taxon>
        <taxon>eudicotyledons</taxon>
        <taxon>Gunneridae</taxon>
        <taxon>Pentapetalae</taxon>
        <taxon>rosids</taxon>
        <taxon>fabids</taxon>
        <taxon>Fagales</taxon>
        <taxon>Myricaceae</taxon>
        <taxon>Morella</taxon>
    </lineage>
</organism>
<accession>A0A6A1WFI6</accession>
<protein>
    <submittedName>
        <fullName evidence="1">Uncharacterized protein</fullName>
    </submittedName>
</protein>